<proteinExistence type="predicted"/>
<accession>A0AAW0ULC4</accession>
<comment type="caution">
    <text evidence="1">The sequence shown here is derived from an EMBL/GenBank/DDBJ whole genome shotgun (WGS) entry which is preliminary data.</text>
</comment>
<reference evidence="1 2" key="1">
    <citation type="submission" date="2023-03" db="EMBL/GenBank/DDBJ databases">
        <title>High-quality genome of Scylla paramamosain provides insights in environmental adaptation.</title>
        <authorList>
            <person name="Zhang L."/>
        </authorList>
    </citation>
    <scope>NUCLEOTIDE SEQUENCE [LARGE SCALE GENOMIC DNA]</scope>
    <source>
        <strain evidence="1">LZ_2023a</strain>
        <tissue evidence="1">Muscle</tissue>
    </source>
</reference>
<dbReference type="AlphaFoldDB" id="A0AAW0ULC4"/>
<gene>
    <name evidence="1" type="ORF">O3P69_003270</name>
</gene>
<keyword evidence="2" id="KW-1185">Reference proteome</keyword>
<sequence length="86" mass="9424">MCKIVAYCVDGASVDYCFTSKLKPLKPLSGSHLAAEPDVWAIHSASMRPTHTRPSPSCRLRGGSSKTLTRVNKLSFQVEVFQTAKQ</sequence>
<protein>
    <submittedName>
        <fullName evidence="1">Uncharacterized protein</fullName>
    </submittedName>
</protein>
<dbReference type="Proteomes" id="UP001487740">
    <property type="component" value="Unassembled WGS sequence"/>
</dbReference>
<evidence type="ECO:0000313" key="2">
    <source>
        <dbReference type="Proteomes" id="UP001487740"/>
    </source>
</evidence>
<organism evidence="1 2">
    <name type="scientific">Scylla paramamosain</name>
    <name type="common">Mud crab</name>
    <dbReference type="NCBI Taxonomy" id="85552"/>
    <lineage>
        <taxon>Eukaryota</taxon>
        <taxon>Metazoa</taxon>
        <taxon>Ecdysozoa</taxon>
        <taxon>Arthropoda</taxon>
        <taxon>Crustacea</taxon>
        <taxon>Multicrustacea</taxon>
        <taxon>Malacostraca</taxon>
        <taxon>Eumalacostraca</taxon>
        <taxon>Eucarida</taxon>
        <taxon>Decapoda</taxon>
        <taxon>Pleocyemata</taxon>
        <taxon>Brachyura</taxon>
        <taxon>Eubrachyura</taxon>
        <taxon>Portunoidea</taxon>
        <taxon>Portunidae</taxon>
        <taxon>Portuninae</taxon>
        <taxon>Scylla</taxon>
    </lineage>
</organism>
<evidence type="ECO:0000313" key="1">
    <source>
        <dbReference type="EMBL" id="KAK8400490.1"/>
    </source>
</evidence>
<dbReference type="EMBL" id="JARAKH010000010">
    <property type="protein sequence ID" value="KAK8400490.1"/>
    <property type="molecule type" value="Genomic_DNA"/>
</dbReference>
<name>A0AAW0ULC4_SCYPA</name>